<evidence type="ECO:0000313" key="3">
    <source>
        <dbReference type="Proteomes" id="UP000663586"/>
    </source>
</evidence>
<dbReference type="InterPro" id="IPR055690">
    <property type="entry name" value="DUF7266"/>
</dbReference>
<keyword evidence="1" id="KW-0812">Transmembrane</keyword>
<name>A0A897MT75_9EURY</name>
<protein>
    <submittedName>
        <fullName evidence="2">Pilin/Flagellin, FlaG/FlaF family</fullName>
    </submittedName>
</protein>
<keyword evidence="1" id="KW-0472">Membrane</keyword>
<dbReference type="RefSeq" id="WP_238477296.1">
    <property type="nucleotide sequence ID" value="NZ_CP064786.1"/>
</dbReference>
<keyword evidence="1" id="KW-1133">Transmembrane helix</keyword>
<dbReference type="EMBL" id="CP064786">
    <property type="protein sequence ID" value="QSG03238.1"/>
    <property type="molecule type" value="Genomic_DNA"/>
</dbReference>
<dbReference type="Pfam" id="PF23928">
    <property type="entry name" value="DUF7266"/>
    <property type="match status" value="1"/>
</dbReference>
<keyword evidence="2" id="KW-0966">Cell projection</keyword>
<gene>
    <name evidence="2" type="ORF">AArcS_2038</name>
</gene>
<keyword evidence="3" id="KW-1185">Reference proteome</keyword>
<dbReference type="GeneID" id="70685414"/>
<dbReference type="Proteomes" id="UP000663586">
    <property type="component" value="Chromosome"/>
</dbReference>
<feature type="transmembrane region" description="Helical" evidence="1">
    <location>
        <begin position="21"/>
        <end position="42"/>
    </location>
</feature>
<dbReference type="AlphaFoldDB" id="A0A897MT75"/>
<keyword evidence="2" id="KW-0282">Flagellum</keyword>
<organism evidence="2 3">
    <name type="scientific">Natranaeroarchaeum sulfidigenes</name>
    <dbReference type="NCBI Taxonomy" id="2784880"/>
    <lineage>
        <taxon>Archaea</taxon>
        <taxon>Methanobacteriati</taxon>
        <taxon>Methanobacteriota</taxon>
        <taxon>Stenosarchaea group</taxon>
        <taxon>Halobacteria</taxon>
        <taxon>Halobacteriales</taxon>
        <taxon>Natronoarchaeaceae</taxon>
        <taxon>Natranaeroarchaeum</taxon>
    </lineage>
</organism>
<evidence type="ECO:0000313" key="2">
    <source>
        <dbReference type="EMBL" id="QSG03238.1"/>
    </source>
</evidence>
<accession>A0A897MT75</accession>
<dbReference type="KEGG" id="hara:AArcS_2038"/>
<sequence>MSRKQSFPADRRAVSVTITHVLTIGITTILISGLLIGTGTLLDSQKDRATYDEKSTIGDRLASEITAVEQSALRADEDEDVDVVVRTEHPRQLSGGQYFVTLSDDCDVWERDYCLELDSGQTDTVEIPLHLEEDPDEDDLNEPVQGGEIWIQSDGDSITLSQERPDT</sequence>
<proteinExistence type="predicted"/>
<evidence type="ECO:0000256" key="1">
    <source>
        <dbReference type="SAM" id="Phobius"/>
    </source>
</evidence>
<reference evidence="2" key="1">
    <citation type="submission" date="2020-11" db="EMBL/GenBank/DDBJ databases">
        <title>Carbohydrate-dependent, anaerobic sulfur respiration: A novel catabolism in halophilic archaea.</title>
        <authorList>
            <person name="Sorokin D.Y."/>
            <person name="Messina E."/>
            <person name="Smedile F."/>
            <person name="La Cono V."/>
            <person name="Hallsworth J.E."/>
            <person name="Yakimov M.M."/>
        </authorList>
    </citation>
    <scope>NUCLEOTIDE SEQUENCE</scope>
    <source>
        <strain evidence="2">AArc-S</strain>
    </source>
</reference>
<keyword evidence="2" id="KW-0969">Cilium</keyword>